<gene>
    <name evidence="4" type="ORF">Y1Q_0019021</name>
</gene>
<dbReference type="GO" id="GO:0005634">
    <property type="term" value="C:nucleus"/>
    <property type="evidence" value="ECO:0007669"/>
    <property type="project" value="TreeGrafter"/>
</dbReference>
<reference evidence="4 5" key="1">
    <citation type="journal article" date="2012" name="Genome Biol.">
        <title>Sequencing three crocodilian genomes to illuminate the evolution of archosaurs and amniotes.</title>
        <authorList>
            <person name="St John J.A."/>
            <person name="Braun E.L."/>
            <person name="Isberg S.R."/>
            <person name="Miles L.G."/>
            <person name="Chong A.Y."/>
            <person name="Gongora J."/>
            <person name="Dalzell P."/>
            <person name="Moran C."/>
            <person name="Bed'hom B."/>
            <person name="Abzhanov A."/>
            <person name="Burgess S.C."/>
            <person name="Cooksey A.M."/>
            <person name="Castoe T.A."/>
            <person name="Crawford N.G."/>
            <person name="Densmore L.D."/>
            <person name="Drew J.C."/>
            <person name="Edwards S.V."/>
            <person name="Faircloth B.C."/>
            <person name="Fujita M.K."/>
            <person name="Greenwold M.J."/>
            <person name="Hoffmann F.G."/>
            <person name="Howard J.M."/>
            <person name="Iguchi T."/>
            <person name="Janes D.E."/>
            <person name="Khan S.Y."/>
            <person name="Kohno S."/>
            <person name="de Koning A.J."/>
            <person name="Lance S.L."/>
            <person name="McCarthy F.M."/>
            <person name="McCormack J.E."/>
            <person name="Merchant M.E."/>
            <person name="Peterson D.G."/>
            <person name="Pollock D.D."/>
            <person name="Pourmand N."/>
            <person name="Raney B.J."/>
            <person name="Roessler K.A."/>
            <person name="Sanford J.R."/>
            <person name="Sawyer R.H."/>
            <person name="Schmidt C.J."/>
            <person name="Triplett E.W."/>
            <person name="Tuberville T.D."/>
            <person name="Venegas-Anaya M."/>
            <person name="Howard J.T."/>
            <person name="Jarvis E.D."/>
            <person name="Guillette L.J.Jr."/>
            <person name="Glenn T.C."/>
            <person name="Green R.E."/>
            <person name="Ray D.A."/>
        </authorList>
    </citation>
    <scope>NUCLEOTIDE SEQUENCE [LARGE SCALE GENOMIC DNA]</scope>
    <source>
        <strain evidence="4">KSC_2009_1</strain>
    </source>
</reference>
<comment type="caution">
    <text evidence="4">The sequence shown here is derived from an EMBL/GenBank/DDBJ whole genome shotgun (WGS) entry which is preliminary data.</text>
</comment>
<evidence type="ECO:0000256" key="1">
    <source>
        <dbReference type="ARBA" id="ARBA00023125"/>
    </source>
</evidence>
<dbReference type="InterPro" id="IPR006600">
    <property type="entry name" value="HTH_CenpB_DNA-bd_dom"/>
</dbReference>
<evidence type="ECO:0000259" key="2">
    <source>
        <dbReference type="Pfam" id="PF03184"/>
    </source>
</evidence>
<dbReference type="GO" id="GO:0003677">
    <property type="term" value="F:DNA binding"/>
    <property type="evidence" value="ECO:0007669"/>
    <property type="project" value="UniProtKB-KW"/>
</dbReference>
<dbReference type="AlphaFoldDB" id="A0A151M3J8"/>
<evidence type="ECO:0000313" key="5">
    <source>
        <dbReference type="Proteomes" id="UP000050525"/>
    </source>
</evidence>
<evidence type="ECO:0000313" key="4">
    <source>
        <dbReference type="EMBL" id="KYO19099.1"/>
    </source>
</evidence>
<organism evidence="4 5">
    <name type="scientific">Alligator mississippiensis</name>
    <name type="common">American alligator</name>
    <dbReference type="NCBI Taxonomy" id="8496"/>
    <lineage>
        <taxon>Eukaryota</taxon>
        <taxon>Metazoa</taxon>
        <taxon>Chordata</taxon>
        <taxon>Craniata</taxon>
        <taxon>Vertebrata</taxon>
        <taxon>Euteleostomi</taxon>
        <taxon>Archelosauria</taxon>
        <taxon>Archosauria</taxon>
        <taxon>Crocodylia</taxon>
        <taxon>Alligatoridae</taxon>
        <taxon>Alligatorinae</taxon>
        <taxon>Alligator</taxon>
    </lineage>
</organism>
<accession>A0A151M3J8</accession>
<feature type="domain" description="HTH CENPB-type" evidence="3">
    <location>
        <begin position="7"/>
        <end position="61"/>
    </location>
</feature>
<name>A0A151M3J8_ALLMI</name>
<feature type="domain" description="DDE-1" evidence="2">
    <location>
        <begin position="130"/>
        <end position="187"/>
    </location>
</feature>
<dbReference type="PANTHER" id="PTHR19303:SF26">
    <property type="entry name" value="TIGGER TRANSPOSABLE ELEMENT-DERIVED PROTEIN 1"/>
    <property type="match status" value="1"/>
</dbReference>
<dbReference type="STRING" id="8496.A0A151M3J8"/>
<dbReference type="Pfam" id="PF03221">
    <property type="entry name" value="HTH_Tnp_Tc5"/>
    <property type="match status" value="1"/>
</dbReference>
<protein>
    <submittedName>
        <fullName evidence="4">Uncharacterized protein</fullName>
    </submittedName>
</protein>
<dbReference type="Pfam" id="PF03184">
    <property type="entry name" value="DDE_1"/>
    <property type="match status" value="1"/>
</dbReference>
<proteinExistence type="predicted"/>
<dbReference type="InterPro" id="IPR050863">
    <property type="entry name" value="CenT-Element_Derived"/>
</dbReference>
<sequence length="188" mass="20788">MLVVGVEDQTQRKMNLSSAAKRDKALQIYGCLLQEDGGHEDPFMASKGWFNKFLWCMNLNNVKMTGESASADHEAAAKFPEGLQAIIADEGYSPKQVFIADEMGLFWKLMPSRPYISKEEKVACGVKAAKDRLTVLLCGNAAGDFKCKPLMVYNSLNPHPLKGLSRNMLPIDWAATKKGWVTGQVSED</sequence>
<keyword evidence="5" id="KW-1185">Reference proteome</keyword>
<dbReference type="Gene3D" id="1.10.10.60">
    <property type="entry name" value="Homeodomain-like"/>
    <property type="match status" value="1"/>
</dbReference>
<evidence type="ECO:0000259" key="3">
    <source>
        <dbReference type="Pfam" id="PF03221"/>
    </source>
</evidence>
<dbReference type="Proteomes" id="UP000050525">
    <property type="component" value="Unassembled WGS sequence"/>
</dbReference>
<keyword evidence="1" id="KW-0238">DNA-binding</keyword>
<dbReference type="PANTHER" id="PTHR19303">
    <property type="entry name" value="TRANSPOSON"/>
    <property type="match status" value="1"/>
</dbReference>
<dbReference type="EMBL" id="AKHW03006769">
    <property type="protein sequence ID" value="KYO19099.1"/>
    <property type="molecule type" value="Genomic_DNA"/>
</dbReference>
<dbReference type="InterPro" id="IPR004875">
    <property type="entry name" value="DDE_SF_endonuclease_dom"/>
</dbReference>